<dbReference type="AlphaFoldDB" id="A0A1R3HRA5"/>
<dbReference type="Gramene" id="OMO72873">
    <property type="protein sequence ID" value="OMO72873"/>
    <property type="gene ID" value="CCACVL1_17549"/>
</dbReference>
<feature type="region of interest" description="Disordered" evidence="1">
    <location>
        <begin position="1"/>
        <end position="20"/>
    </location>
</feature>
<sequence length="358" mass="41018">MLPSSSHLESSSKSKPALNPCAVSFEPSKSGVQVPNEICLLPHQQFPQHETYHYQDPFLYAHHPQASMVVWHPIPSPAHHDHQIHGFQYCTPPPSYWNNYDQYLTQYDPHAHPHSHLQPNYGLNLDNSLVNVGIRKKQPKKAKYGFLPPRLRLLRENPVPGRIEIWVPKKVVHHKIKASFDGEEQAGLDGKTSLMIRNIPNHWRRLDLQHKVDAHCRKQNGRGRKGSGSPRSEYDFLYVPMDFGFGRNLGYAFVNFTTDEAASRFSKAFSGMKWASGDKTKYCEVTSADHQGRKALEQKHERSTFGCHTDEYLPVVYSPPRDGFNKSKPITVGRCTYVSVHSNEMIMTRRKEMRKKAA</sequence>
<feature type="compositionally biased region" description="Low complexity" evidence="1">
    <location>
        <begin position="1"/>
        <end position="16"/>
    </location>
</feature>
<protein>
    <submittedName>
        <fullName evidence="3">RNA recognition motif 2</fullName>
    </submittedName>
</protein>
<accession>A0A1R3HRA5</accession>
<evidence type="ECO:0000313" key="3">
    <source>
        <dbReference type="EMBL" id="OMO72873.1"/>
    </source>
</evidence>
<comment type="caution">
    <text evidence="3">The sequence shown here is derived from an EMBL/GenBank/DDBJ whole genome shotgun (WGS) entry which is preliminary data.</text>
</comment>
<dbReference type="OrthoDB" id="417481at2759"/>
<dbReference type="GO" id="GO:0003676">
    <property type="term" value="F:nucleic acid binding"/>
    <property type="evidence" value="ECO:0007669"/>
    <property type="project" value="InterPro"/>
</dbReference>
<organism evidence="3 4">
    <name type="scientific">Corchorus capsularis</name>
    <name type="common">Jute</name>
    <dbReference type="NCBI Taxonomy" id="210143"/>
    <lineage>
        <taxon>Eukaryota</taxon>
        <taxon>Viridiplantae</taxon>
        <taxon>Streptophyta</taxon>
        <taxon>Embryophyta</taxon>
        <taxon>Tracheophyta</taxon>
        <taxon>Spermatophyta</taxon>
        <taxon>Magnoliopsida</taxon>
        <taxon>eudicotyledons</taxon>
        <taxon>Gunneridae</taxon>
        <taxon>Pentapetalae</taxon>
        <taxon>rosids</taxon>
        <taxon>malvids</taxon>
        <taxon>Malvales</taxon>
        <taxon>Malvaceae</taxon>
        <taxon>Grewioideae</taxon>
        <taxon>Apeibeae</taxon>
        <taxon>Corchorus</taxon>
    </lineage>
</organism>
<proteinExistence type="predicted"/>
<dbReference type="EMBL" id="AWWV01011326">
    <property type="protein sequence ID" value="OMO72873.1"/>
    <property type="molecule type" value="Genomic_DNA"/>
</dbReference>
<name>A0A1R3HRA5_COCAP</name>
<reference evidence="3 4" key="1">
    <citation type="submission" date="2013-09" db="EMBL/GenBank/DDBJ databases">
        <title>Corchorus capsularis genome sequencing.</title>
        <authorList>
            <person name="Alam M."/>
            <person name="Haque M.S."/>
            <person name="Islam M.S."/>
            <person name="Emdad E.M."/>
            <person name="Islam M.M."/>
            <person name="Ahmed B."/>
            <person name="Halim A."/>
            <person name="Hossen Q.M.M."/>
            <person name="Hossain M.Z."/>
            <person name="Ahmed R."/>
            <person name="Khan M.M."/>
            <person name="Islam R."/>
            <person name="Rashid M.M."/>
            <person name="Khan S.A."/>
            <person name="Rahman M.S."/>
            <person name="Alam M."/>
        </authorList>
    </citation>
    <scope>NUCLEOTIDE SEQUENCE [LARGE SCALE GENOMIC DNA]</scope>
    <source>
        <strain evidence="4">cv. CVL-1</strain>
        <tissue evidence="3">Whole seedling</tissue>
    </source>
</reference>
<gene>
    <name evidence="3" type="ORF">CCACVL1_17549</name>
</gene>
<dbReference type="Gene3D" id="3.30.70.330">
    <property type="match status" value="1"/>
</dbReference>
<dbReference type="Proteomes" id="UP000188268">
    <property type="component" value="Unassembled WGS sequence"/>
</dbReference>
<evidence type="ECO:0000259" key="2">
    <source>
        <dbReference type="Pfam" id="PF04059"/>
    </source>
</evidence>
<dbReference type="InterPro" id="IPR012677">
    <property type="entry name" value="Nucleotide-bd_a/b_plait_sf"/>
</dbReference>
<dbReference type="SUPFAM" id="SSF54928">
    <property type="entry name" value="RNA-binding domain, RBD"/>
    <property type="match status" value="1"/>
</dbReference>
<dbReference type="InterPro" id="IPR007201">
    <property type="entry name" value="Mei2-like_Rrm_C"/>
</dbReference>
<evidence type="ECO:0000313" key="4">
    <source>
        <dbReference type="Proteomes" id="UP000188268"/>
    </source>
</evidence>
<dbReference type="InterPro" id="IPR035979">
    <property type="entry name" value="RBD_domain_sf"/>
</dbReference>
<evidence type="ECO:0000256" key="1">
    <source>
        <dbReference type="SAM" id="MobiDB-lite"/>
    </source>
</evidence>
<feature type="domain" description="Mei2-like C-terminal RNA recognition motif" evidence="2">
    <location>
        <begin position="191"/>
        <end position="299"/>
    </location>
</feature>
<dbReference type="Pfam" id="PF04059">
    <property type="entry name" value="RRM_2"/>
    <property type="match status" value="1"/>
</dbReference>
<keyword evidence="4" id="KW-1185">Reference proteome</keyword>